<gene>
    <name evidence="1" type="ORF">DL346_25855</name>
</gene>
<dbReference type="InterPro" id="IPR043519">
    <property type="entry name" value="NT_sf"/>
</dbReference>
<organism evidence="1 2">
    <name type="scientific">Paenibacillus montanisoli</name>
    <dbReference type="NCBI Taxonomy" id="2081970"/>
    <lineage>
        <taxon>Bacteria</taxon>
        <taxon>Bacillati</taxon>
        <taxon>Bacillota</taxon>
        <taxon>Bacilli</taxon>
        <taxon>Bacillales</taxon>
        <taxon>Paenibacillaceae</taxon>
        <taxon>Paenibacillus</taxon>
    </lineage>
</organism>
<evidence type="ECO:0000313" key="1">
    <source>
        <dbReference type="EMBL" id="RAP73695.1"/>
    </source>
</evidence>
<accession>A0A328TYH7</accession>
<keyword evidence="2" id="KW-1185">Reference proteome</keyword>
<proteinExistence type="predicted"/>
<protein>
    <recommendedName>
        <fullName evidence="3">Aminoglycoside 6-adenylyltransferase</fullName>
    </recommendedName>
</protein>
<reference evidence="1 2" key="1">
    <citation type="submission" date="2018-06" db="EMBL/GenBank/DDBJ databases">
        <title>Paenibacillus montanisoli sp. nov., isolated from mountain area soil.</title>
        <authorList>
            <person name="Wu M."/>
        </authorList>
    </citation>
    <scope>NUCLEOTIDE SEQUENCE [LARGE SCALE GENOMIC DNA]</scope>
    <source>
        <strain evidence="1 2">RA17</strain>
    </source>
</reference>
<sequence>MRMRNMEEMLGALLPWAERNSMIRAVLMTSSRTNPEATVDLLSDYDIELVVTDVAPFRGSDAWITQFGTIMTEYREDEEDSITRLVLFEDGVRIDFAVYLVKQLQAVIELPLLPEELDIGYRVLLDKDGITSGLKQPRHNGFVTEKPSREAYNTAVKEFWWDITYVAKSLWRDELYFAKYMLDSVIRFQMFMPIIEWHIGANNNWTVNPGKNGRWFKRYLDDQTWAELEQTYAGADLEENWQAMYAMTALFRKLAVDVGGKLGFDYPHALDQRVTSYMRKIQRLPKDAEQF</sequence>
<dbReference type="SUPFAM" id="SSF81631">
    <property type="entry name" value="PAP/OAS1 substrate-binding domain"/>
    <property type="match status" value="1"/>
</dbReference>
<comment type="caution">
    <text evidence="1">The sequence shown here is derived from an EMBL/GenBank/DDBJ whole genome shotgun (WGS) entry which is preliminary data.</text>
</comment>
<dbReference type="Pfam" id="PF04439">
    <property type="entry name" value="Adenyl_transf"/>
    <property type="match status" value="1"/>
</dbReference>
<dbReference type="OrthoDB" id="9776406at2"/>
<dbReference type="SUPFAM" id="SSF81301">
    <property type="entry name" value="Nucleotidyltransferase"/>
    <property type="match status" value="1"/>
</dbReference>
<dbReference type="Proteomes" id="UP000249260">
    <property type="component" value="Unassembled WGS sequence"/>
</dbReference>
<name>A0A328TYH7_9BACL</name>
<dbReference type="AlphaFoldDB" id="A0A328TYH7"/>
<evidence type="ECO:0000313" key="2">
    <source>
        <dbReference type="Proteomes" id="UP000249260"/>
    </source>
</evidence>
<dbReference type="Gene3D" id="1.20.120.330">
    <property type="entry name" value="Nucleotidyltransferases domain 2"/>
    <property type="match status" value="1"/>
</dbReference>
<dbReference type="EMBL" id="QLUW01000006">
    <property type="protein sequence ID" value="RAP73695.1"/>
    <property type="molecule type" value="Genomic_DNA"/>
</dbReference>
<dbReference type="RefSeq" id="WP_112885278.1">
    <property type="nucleotide sequence ID" value="NZ_QLUW01000006.1"/>
</dbReference>
<evidence type="ECO:0008006" key="3">
    <source>
        <dbReference type="Google" id="ProtNLM"/>
    </source>
</evidence>
<dbReference type="Gene3D" id="3.30.460.10">
    <property type="entry name" value="Beta Polymerase, domain 2"/>
    <property type="match status" value="1"/>
</dbReference>
<dbReference type="InterPro" id="IPR007530">
    <property type="entry name" value="Aminoglycoside_adenylylTfrase"/>
</dbReference>